<evidence type="ECO:0000256" key="3">
    <source>
        <dbReference type="SAM" id="Phobius"/>
    </source>
</evidence>
<dbReference type="Proteomes" id="UP000055024">
    <property type="component" value="Unassembled WGS sequence"/>
</dbReference>
<sequence>MTITSWCFLVVNCYHCFIMSNNLAMKFSLWNSLQACRLPDAPETEQKLELLLKDGPNAAEFTNFVVTLCNELRKAAMLKTQVHPPSDVNKLDSFVQELKDLLEELDCSPSDLFGTNLDECLSSMQLRSALISVLLNELKTARLLALRKAEEEKEETRKKIPNSTSVAEELNSLCTSVGISRLPDNISMEQFFDLILPKIEELVKKIPNKSALFKGTLTKEQWNTVECLNDRLRTEYKLRAEMLLKRLDVTVKSFLWNERVKEKEEEIMQIYKPLRTPLNSDIQVTVAEVLAARDDLPLIEMTYGVSAGEKRITKIHKMIMEGKIPDRGGRTSEIQPPPPEMPSWQKRVTGRGGGSHAGRRGRGGWSGQQSHAGGQHYSQTAHEYYYQEGYGHSQRGRGHFVEFVECEVSSAQTLLTINRHGLHRTWRTSDRYGRYVWLNLDTKYDAHFFLQTLSSNERRALLECIQEEAQFARLLVSRDRVSTNQLKVIFFRNMIPFLGFGLFDNLIMIIAGEYIDITVGTLLGISTLAAAGVGNMISDVGGVGISHYIEQIVSKMRWETPNLTPEQWNSKRVRWTSNAGRVLGVSLGCLIGMFPLLFFKDRQKPEYDTTDEAP</sequence>
<feature type="transmembrane region" description="Helical" evidence="3">
    <location>
        <begin position="579"/>
        <end position="599"/>
    </location>
</feature>
<evidence type="ECO:0000313" key="4">
    <source>
        <dbReference type="EMBL" id="KRZ08617.1"/>
    </source>
</evidence>
<dbReference type="PANTHER" id="PTHR31353">
    <property type="entry name" value="FAM98"/>
    <property type="match status" value="1"/>
</dbReference>
<dbReference type="InterPro" id="IPR018797">
    <property type="entry name" value="FAM98"/>
</dbReference>
<dbReference type="InterPro" id="IPR019537">
    <property type="entry name" value="TMEM65"/>
</dbReference>
<dbReference type="OrthoDB" id="430821at2759"/>
<reference evidence="4 5" key="1">
    <citation type="submission" date="2015-01" db="EMBL/GenBank/DDBJ databases">
        <title>Evolution of Trichinella species and genotypes.</title>
        <authorList>
            <person name="Korhonen P.K."/>
            <person name="Edoardo P."/>
            <person name="Giuseppe L.R."/>
            <person name="Gasser R.B."/>
        </authorList>
    </citation>
    <scope>NUCLEOTIDE SEQUENCE [LARGE SCALE GENOMIC DNA]</scope>
    <source>
        <strain evidence="4">ISS1029</strain>
    </source>
</reference>
<protein>
    <submittedName>
        <fullName evidence="4">Protein FAM98A</fullName>
    </submittedName>
</protein>
<name>A0A0V1HDW2_9BILA</name>
<evidence type="ECO:0000256" key="2">
    <source>
        <dbReference type="SAM" id="MobiDB-lite"/>
    </source>
</evidence>
<keyword evidence="3" id="KW-0472">Membrane</keyword>
<keyword evidence="5" id="KW-1185">Reference proteome</keyword>
<keyword evidence="3" id="KW-0812">Transmembrane</keyword>
<dbReference type="Pfam" id="PF10507">
    <property type="entry name" value="TMEM65"/>
    <property type="match status" value="1"/>
</dbReference>
<dbReference type="STRING" id="268475.A0A0V1HDW2"/>
<dbReference type="PANTHER" id="PTHR31353:SF1">
    <property type="entry name" value="PROTEIN FAM98B"/>
    <property type="match status" value="1"/>
</dbReference>
<dbReference type="EMBL" id="JYDP01000084">
    <property type="protein sequence ID" value="KRZ08617.1"/>
    <property type="molecule type" value="Genomic_DNA"/>
</dbReference>
<organism evidence="4 5">
    <name type="scientific">Trichinella zimbabwensis</name>
    <dbReference type="NCBI Taxonomy" id="268475"/>
    <lineage>
        <taxon>Eukaryota</taxon>
        <taxon>Metazoa</taxon>
        <taxon>Ecdysozoa</taxon>
        <taxon>Nematoda</taxon>
        <taxon>Enoplea</taxon>
        <taxon>Dorylaimia</taxon>
        <taxon>Trichinellida</taxon>
        <taxon>Trichinellidae</taxon>
        <taxon>Trichinella</taxon>
    </lineage>
</organism>
<evidence type="ECO:0000313" key="5">
    <source>
        <dbReference type="Proteomes" id="UP000055024"/>
    </source>
</evidence>
<comment type="caution">
    <text evidence="4">The sequence shown here is derived from an EMBL/GenBank/DDBJ whole genome shotgun (WGS) entry which is preliminary data.</text>
</comment>
<evidence type="ECO:0000256" key="1">
    <source>
        <dbReference type="ARBA" id="ARBA00007218"/>
    </source>
</evidence>
<dbReference type="Pfam" id="PF10239">
    <property type="entry name" value="DUF2465"/>
    <property type="match status" value="1"/>
</dbReference>
<comment type="similarity">
    <text evidence="1">Belongs to the FAM98 family.</text>
</comment>
<proteinExistence type="inferred from homology"/>
<feature type="region of interest" description="Disordered" evidence="2">
    <location>
        <begin position="324"/>
        <end position="376"/>
    </location>
</feature>
<gene>
    <name evidence="4" type="primary">Tmem65</name>
    <name evidence="4" type="ORF">T11_14592</name>
</gene>
<dbReference type="AlphaFoldDB" id="A0A0V1HDW2"/>
<keyword evidence="3" id="KW-1133">Transmembrane helix</keyword>
<accession>A0A0V1HDW2</accession>
<dbReference type="GO" id="GO:0072669">
    <property type="term" value="C:tRNA-splicing ligase complex"/>
    <property type="evidence" value="ECO:0007669"/>
    <property type="project" value="TreeGrafter"/>
</dbReference>